<feature type="binding site" evidence="2">
    <location>
        <begin position="124"/>
        <end position="125"/>
    </location>
    <ligand>
        <name>S-adenosyl-L-methionine</name>
        <dbReference type="ChEBI" id="CHEBI:59789"/>
    </ligand>
</feature>
<comment type="caution">
    <text evidence="5">The sequence shown here is derived from an EMBL/GenBank/DDBJ whole genome shotgun (WGS) entry which is preliminary data.</text>
</comment>
<gene>
    <name evidence="5" type="ORF">E6W39_27990</name>
</gene>
<reference evidence="5 6" key="1">
    <citation type="submission" date="2019-06" db="EMBL/GenBank/DDBJ databases">
        <title>Description of Kitasatospora acidophila sp. nov. isolated from pine grove soil, and reclassification of Streptomyces novaecaesareae to Kitasatospora novaeceasareae comb. nov.</title>
        <authorList>
            <person name="Kim M.J."/>
        </authorList>
    </citation>
    <scope>NUCLEOTIDE SEQUENCE [LARGE SCALE GENOMIC DNA]</scope>
    <source>
        <strain evidence="5 6">MMS16-CNU292</strain>
    </source>
</reference>
<organism evidence="5 6">
    <name type="scientific">Kitasatospora acidiphila</name>
    <dbReference type="NCBI Taxonomy" id="2567942"/>
    <lineage>
        <taxon>Bacteria</taxon>
        <taxon>Bacillati</taxon>
        <taxon>Actinomycetota</taxon>
        <taxon>Actinomycetes</taxon>
        <taxon>Kitasatosporales</taxon>
        <taxon>Streptomycetaceae</taxon>
        <taxon>Kitasatospora</taxon>
    </lineage>
</organism>
<dbReference type="Pfam" id="PF13649">
    <property type="entry name" value="Methyltransf_25"/>
    <property type="match status" value="1"/>
</dbReference>
<keyword evidence="5" id="KW-0489">Methyltransferase</keyword>
<evidence type="ECO:0000256" key="2">
    <source>
        <dbReference type="PIRSR" id="PIRSR018249-2"/>
    </source>
</evidence>
<feature type="binding site" evidence="1">
    <location>
        <position position="33"/>
    </location>
    <ligand>
        <name>Zn(2+)</name>
        <dbReference type="ChEBI" id="CHEBI:29105"/>
    </ligand>
</feature>
<evidence type="ECO:0000313" key="6">
    <source>
        <dbReference type="Proteomes" id="UP000319103"/>
    </source>
</evidence>
<feature type="binding site" evidence="2">
    <location>
        <position position="212"/>
    </location>
    <ligand>
        <name>S-adenosyl-L-methionine</name>
        <dbReference type="ChEBI" id="CHEBI:59789"/>
    </ligand>
</feature>
<dbReference type="PANTHER" id="PTHR42912">
    <property type="entry name" value="METHYLTRANSFERASE"/>
    <property type="match status" value="1"/>
</dbReference>
<dbReference type="Pfam" id="PF21302">
    <property type="entry name" value="Zn_ribbon_RlmA"/>
    <property type="match status" value="1"/>
</dbReference>
<evidence type="ECO:0000259" key="3">
    <source>
        <dbReference type="Pfam" id="PF13649"/>
    </source>
</evidence>
<feature type="binding site" evidence="1">
    <location>
        <position position="29"/>
    </location>
    <ligand>
        <name>Zn(2+)</name>
        <dbReference type="ChEBI" id="CHEBI:29105"/>
    </ligand>
</feature>
<keyword evidence="1" id="KW-0479">Metal-binding</keyword>
<dbReference type="Gene3D" id="3.40.50.150">
    <property type="entry name" value="Vaccinia Virus protein VP39"/>
    <property type="match status" value="1"/>
</dbReference>
<dbReference type="InterPro" id="IPR016718">
    <property type="entry name" value="rRNA_m1G-MeTrfase_A_prd"/>
</dbReference>
<name>A0A540W8N5_9ACTN</name>
<dbReference type="InterPro" id="IPR048647">
    <property type="entry name" value="RlmA_N"/>
</dbReference>
<protein>
    <submittedName>
        <fullName evidence="5">Methyltransferase domain-containing protein</fullName>
    </submittedName>
</protein>
<accession>A0A540W8N5</accession>
<evidence type="ECO:0000256" key="1">
    <source>
        <dbReference type="PIRSR" id="PIRSR018249-1"/>
    </source>
</evidence>
<dbReference type="GO" id="GO:0046872">
    <property type="term" value="F:metal ion binding"/>
    <property type="evidence" value="ECO:0007669"/>
    <property type="project" value="UniProtKB-KW"/>
</dbReference>
<dbReference type="GO" id="GO:0008168">
    <property type="term" value="F:methyltransferase activity"/>
    <property type="evidence" value="ECO:0007669"/>
    <property type="project" value="UniProtKB-KW"/>
</dbReference>
<evidence type="ECO:0000313" key="5">
    <source>
        <dbReference type="EMBL" id="TQF05371.1"/>
    </source>
</evidence>
<dbReference type="SUPFAM" id="SSF53335">
    <property type="entry name" value="S-adenosyl-L-methionine-dependent methyltransferases"/>
    <property type="match status" value="1"/>
</dbReference>
<keyword evidence="1" id="KW-0862">Zinc</keyword>
<dbReference type="GO" id="GO:0032259">
    <property type="term" value="P:methylation"/>
    <property type="evidence" value="ECO:0007669"/>
    <property type="project" value="UniProtKB-KW"/>
</dbReference>
<dbReference type="InterPro" id="IPR029063">
    <property type="entry name" value="SAM-dependent_MTases_sf"/>
</dbReference>
<dbReference type="EMBL" id="VIGB01000003">
    <property type="protein sequence ID" value="TQF05371.1"/>
    <property type="molecule type" value="Genomic_DNA"/>
</dbReference>
<feature type="domain" description="23S rRNA (guanine(745)-N(1))-methyltransferase N-terminal" evidence="4">
    <location>
        <begin position="10"/>
        <end position="48"/>
    </location>
</feature>
<dbReference type="OrthoDB" id="108476at2"/>
<dbReference type="PANTHER" id="PTHR42912:SF45">
    <property type="entry name" value="23S RRNA (GUANINE(745)-N(1))-METHYLTRANSFERASE"/>
    <property type="match status" value="1"/>
</dbReference>
<keyword evidence="5" id="KW-0808">Transferase</keyword>
<proteinExistence type="predicted"/>
<dbReference type="Proteomes" id="UP000319103">
    <property type="component" value="Unassembled WGS sequence"/>
</dbReference>
<dbReference type="PIRSF" id="PIRSF018249">
    <property type="entry name" value="MyrA_prd"/>
    <property type="match status" value="1"/>
</dbReference>
<keyword evidence="2" id="KW-0949">S-adenosyl-L-methionine</keyword>
<feature type="domain" description="Methyltransferase" evidence="3">
    <location>
        <begin position="117"/>
        <end position="201"/>
    </location>
</feature>
<dbReference type="AlphaFoldDB" id="A0A540W8N5"/>
<keyword evidence="6" id="KW-1185">Reference proteome</keyword>
<dbReference type="RefSeq" id="WP_141635853.1">
    <property type="nucleotide sequence ID" value="NZ_VIGB01000003.1"/>
</dbReference>
<feature type="binding site" evidence="2">
    <location>
        <position position="73"/>
    </location>
    <ligand>
        <name>S-adenosyl-L-methionine</name>
        <dbReference type="ChEBI" id="CHEBI:59789"/>
    </ligand>
</feature>
<evidence type="ECO:0000259" key="4">
    <source>
        <dbReference type="Pfam" id="PF21302"/>
    </source>
</evidence>
<dbReference type="CDD" id="cd02440">
    <property type="entry name" value="AdoMet_MTases"/>
    <property type="match status" value="1"/>
</dbReference>
<dbReference type="InterPro" id="IPR041698">
    <property type="entry name" value="Methyltransf_25"/>
</dbReference>
<dbReference type="InterPro" id="IPR050508">
    <property type="entry name" value="Methyltransf_Superfamily"/>
</dbReference>
<sequence>MLRDIEQYLTCPHCALGLALDQAGRTLRCPAGHSFDVARQGYVSLLPAGAHTGTGDTAEMVAARSDFLAAGYYEPIAAALAEAAVGAGAGAGAGAEAEAGVGAAAEPGTPGDPTGLVADLGAGTGYYLARVLDALPRAAGAALDISKFALRRAAKAHPRAGAVVCDAWRPLPLADGCADLVLNVFAPRNGPEIQRVLRPGGRLLVVSPTTRHLQELVGALGLLAVDEEKERRIAEKLGPWLRPLAQHRVEFELRLSHGDAAAVVGMGPNAWHTDPAALAAALVALPEPIAVTGSVRLDIYQRSIDS</sequence>